<dbReference type="STRING" id="747676.F4RUY2"/>
<dbReference type="InterPro" id="IPR011527">
    <property type="entry name" value="ABC1_TM_dom"/>
</dbReference>
<evidence type="ECO:0000256" key="6">
    <source>
        <dbReference type="ARBA" id="ARBA00023136"/>
    </source>
</evidence>
<feature type="transmembrane region" description="Helical" evidence="8">
    <location>
        <begin position="206"/>
        <end position="224"/>
    </location>
</feature>
<dbReference type="GO" id="GO:0015421">
    <property type="term" value="F:ABC-type oligopeptide transporter activity"/>
    <property type="evidence" value="ECO:0007669"/>
    <property type="project" value="TreeGrafter"/>
</dbReference>
<feature type="transmembrane region" description="Helical" evidence="8">
    <location>
        <begin position="875"/>
        <end position="895"/>
    </location>
</feature>
<reference evidence="12" key="1">
    <citation type="journal article" date="2011" name="Proc. Natl. Acad. Sci. U.S.A.">
        <title>Obligate biotrophy features unraveled by the genomic analysis of rust fungi.</title>
        <authorList>
            <person name="Duplessis S."/>
            <person name="Cuomo C.A."/>
            <person name="Lin Y.-C."/>
            <person name="Aerts A."/>
            <person name="Tisserant E."/>
            <person name="Veneault-Fourrey C."/>
            <person name="Joly D.L."/>
            <person name="Hacquard S."/>
            <person name="Amselem J."/>
            <person name="Cantarel B.L."/>
            <person name="Chiu R."/>
            <person name="Coutinho P.M."/>
            <person name="Feau N."/>
            <person name="Field M."/>
            <person name="Frey P."/>
            <person name="Gelhaye E."/>
            <person name="Goldberg J."/>
            <person name="Grabherr M.G."/>
            <person name="Kodira C.D."/>
            <person name="Kohler A."/>
            <person name="Kuees U."/>
            <person name="Lindquist E.A."/>
            <person name="Lucas S.M."/>
            <person name="Mago R."/>
            <person name="Mauceli E."/>
            <person name="Morin E."/>
            <person name="Murat C."/>
            <person name="Pangilinan J.L."/>
            <person name="Park R."/>
            <person name="Pearson M."/>
            <person name="Quesneville H."/>
            <person name="Rouhier N."/>
            <person name="Sakthikumar S."/>
            <person name="Salamov A.A."/>
            <person name="Schmutz J."/>
            <person name="Selles B."/>
            <person name="Shapiro H."/>
            <person name="Tanguay P."/>
            <person name="Tuskan G.A."/>
            <person name="Henrissat B."/>
            <person name="Van de Peer Y."/>
            <person name="Rouze P."/>
            <person name="Ellis J.G."/>
            <person name="Dodds P.N."/>
            <person name="Schein J.E."/>
            <person name="Zhong S."/>
            <person name="Hamelin R.C."/>
            <person name="Grigoriev I.V."/>
            <person name="Szabo L.J."/>
            <person name="Martin F."/>
        </authorList>
    </citation>
    <scope>NUCLEOTIDE SEQUENCE [LARGE SCALE GENOMIC DNA]</scope>
    <source>
        <strain evidence="12">98AG31 / pathotype 3-4-7</strain>
    </source>
</reference>
<organism evidence="12">
    <name type="scientific">Melampsora larici-populina (strain 98AG31 / pathotype 3-4-7)</name>
    <name type="common">Poplar leaf rust fungus</name>
    <dbReference type="NCBI Taxonomy" id="747676"/>
    <lineage>
        <taxon>Eukaryota</taxon>
        <taxon>Fungi</taxon>
        <taxon>Dikarya</taxon>
        <taxon>Basidiomycota</taxon>
        <taxon>Pucciniomycotina</taxon>
        <taxon>Pucciniomycetes</taxon>
        <taxon>Pucciniales</taxon>
        <taxon>Melampsoraceae</taxon>
        <taxon>Melampsora</taxon>
    </lineage>
</organism>
<feature type="transmembrane region" description="Helical" evidence="8">
    <location>
        <begin position="755"/>
        <end position="780"/>
    </location>
</feature>
<feature type="transmembrane region" description="Helical" evidence="8">
    <location>
        <begin position="901"/>
        <end position="923"/>
    </location>
</feature>
<comment type="subcellular location">
    <subcellularLocation>
        <location evidence="1">Membrane</location>
        <topology evidence="1">Multi-pass membrane protein</topology>
    </subcellularLocation>
</comment>
<feature type="transmembrane region" description="Helical" evidence="8">
    <location>
        <begin position="800"/>
        <end position="828"/>
    </location>
</feature>
<feature type="domain" description="ABC transmembrane type-1" evidence="10">
    <location>
        <begin position="81"/>
        <end position="373"/>
    </location>
</feature>
<dbReference type="InterPro" id="IPR036640">
    <property type="entry name" value="ABC1_TM_sf"/>
</dbReference>
<dbReference type="PANTHER" id="PTHR43394:SF1">
    <property type="entry name" value="ATP-BINDING CASSETTE SUB-FAMILY B MEMBER 10, MITOCHONDRIAL"/>
    <property type="match status" value="1"/>
</dbReference>
<proteinExistence type="predicted"/>
<keyword evidence="2 8" id="KW-0812">Transmembrane</keyword>
<evidence type="ECO:0000256" key="7">
    <source>
        <dbReference type="SAM" id="MobiDB-lite"/>
    </source>
</evidence>
<feature type="domain" description="ABC transporter" evidence="9">
    <location>
        <begin position="413"/>
        <end position="675"/>
    </location>
</feature>
<evidence type="ECO:0000256" key="2">
    <source>
        <dbReference type="ARBA" id="ARBA00022692"/>
    </source>
</evidence>
<feature type="region of interest" description="Disordered" evidence="7">
    <location>
        <begin position="1"/>
        <end position="51"/>
    </location>
</feature>
<dbReference type="Proteomes" id="UP000001072">
    <property type="component" value="Unassembled WGS sequence"/>
</dbReference>
<dbReference type="PROSITE" id="PS50893">
    <property type="entry name" value="ABC_TRANSPORTER_2"/>
    <property type="match status" value="2"/>
</dbReference>
<dbReference type="KEGG" id="mlr:MELLADRAFT_49384"/>
<dbReference type="SUPFAM" id="SSF52540">
    <property type="entry name" value="P-loop containing nucleoside triphosphate hydrolases"/>
    <property type="match status" value="2"/>
</dbReference>
<dbReference type="InterPro" id="IPR003439">
    <property type="entry name" value="ABC_transporter-like_ATP-bd"/>
</dbReference>
<keyword evidence="6 8" id="KW-0472">Membrane</keyword>
<evidence type="ECO:0000256" key="8">
    <source>
        <dbReference type="SAM" id="Phobius"/>
    </source>
</evidence>
<dbReference type="GO" id="GO:0016887">
    <property type="term" value="F:ATP hydrolysis activity"/>
    <property type="evidence" value="ECO:0007669"/>
    <property type="project" value="InterPro"/>
</dbReference>
<dbReference type="SUPFAM" id="SSF90123">
    <property type="entry name" value="ABC transporter transmembrane region"/>
    <property type="match status" value="2"/>
</dbReference>
<dbReference type="CDD" id="cd18577">
    <property type="entry name" value="ABC_6TM_Pgp_ABCB1_D1_like"/>
    <property type="match status" value="1"/>
</dbReference>
<dbReference type="eggNOG" id="KOG0055">
    <property type="taxonomic scope" value="Eukaryota"/>
</dbReference>
<evidence type="ECO:0000313" key="11">
    <source>
        <dbReference type="EMBL" id="EGG03843.1"/>
    </source>
</evidence>
<feature type="domain" description="ABC transporter" evidence="9">
    <location>
        <begin position="1101"/>
        <end position="1341"/>
    </location>
</feature>
<feature type="transmembrane region" description="Helical" evidence="8">
    <location>
        <begin position="350"/>
        <end position="369"/>
    </location>
</feature>
<feature type="transmembrane region" description="Helical" evidence="8">
    <location>
        <begin position="136"/>
        <end position="157"/>
    </location>
</feature>
<keyword evidence="3" id="KW-0547">Nucleotide-binding</keyword>
<dbReference type="EMBL" id="GL883122">
    <property type="protein sequence ID" value="EGG03843.1"/>
    <property type="molecule type" value="Genomic_DNA"/>
</dbReference>
<evidence type="ECO:0000256" key="5">
    <source>
        <dbReference type="ARBA" id="ARBA00022989"/>
    </source>
</evidence>
<dbReference type="RefSeq" id="XP_007412957.1">
    <property type="nucleotide sequence ID" value="XM_007412895.1"/>
</dbReference>
<evidence type="ECO:0000256" key="1">
    <source>
        <dbReference type="ARBA" id="ARBA00004141"/>
    </source>
</evidence>
<feature type="compositionally biased region" description="Polar residues" evidence="7">
    <location>
        <begin position="12"/>
        <end position="33"/>
    </location>
</feature>
<dbReference type="PANTHER" id="PTHR43394">
    <property type="entry name" value="ATP-DEPENDENT PERMEASE MDL1, MITOCHONDRIAL"/>
    <property type="match status" value="1"/>
</dbReference>
<dbReference type="VEuPathDB" id="FungiDB:MELLADRAFT_49384"/>
<dbReference type="Pfam" id="PF00664">
    <property type="entry name" value="ABC_membrane"/>
    <property type="match status" value="2"/>
</dbReference>
<feature type="transmembrane region" description="Helical" evidence="8">
    <location>
        <begin position="1020"/>
        <end position="1038"/>
    </location>
</feature>
<feature type="transmembrane region" description="Helical" evidence="8">
    <location>
        <begin position="230"/>
        <end position="248"/>
    </location>
</feature>
<dbReference type="InterPro" id="IPR027417">
    <property type="entry name" value="P-loop_NTPase"/>
</dbReference>
<dbReference type="FunCoup" id="F4RUY2">
    <property type="interactions" value="28"/>
</dbReference>
<dbReference type="OrthoDB" id="6500128at2759"/>
<gene>
    <name evidence="11" type="ORF">MELLADRAFT_49384</name>
</gene>
<accession>F4RUY2</accession>
<dbReference type="SMART" id="SM00382">
    <property type="entry name" value="AAA"/>
    <property type="match status" value="2"/>
</dbReference>
<evidence type="ECO:0000313" key="12">
    <source>
        <dbReference type="Proteomes" id="UP000001072"/>
    </source>
</evidence>
<dbReference type="Pfam" id="PF00005">
    <property type="entry name" value="ABC_tran"/>
    <property type="match status" value="2"/>
</dbReference>
<dbReference type="GeneID" id="18928606"/>
<evidence type="ECO:0000259" key="10">
    <source>
        <dbReference type="PROSITE" id="PS50929"/>
    </source>
</evidence>
<evidence type="ECO:0000259" key="9">
    <source>
        <dbReference type="PROSITE" id="PS50893"/>
    </source>
</evidence>
<keyword evidence="4" id="KW-0067">ATP-binding</keyword>
<dbReference type="GO" id="GO:0016020">
    <property type="term" value="C:membrane"/>
    <property type="evidence" value="ECO:0007669"/>
    <property type="project" value="UniProtKB-SubCell"/>
</dbReference>
<keyword evidence="5 8" id="KW-1133">Transmembrane helix</keyword>
<evidence type="ECO:0000256" key="3">
    <source>
        <dbReference type="ARBA" id="ARBA00022741"/>
    </source>
</evidence>
<dbReference type="GO" id="GO:0005524">
    <property type="term" value="F:ATP binding"/>
    <property type="evidence" value="ECO:0007669"/>
    <property type="project" value="UniProtKB-KW"/>
</dbReference>
<dbReference type="Gene3D" id="1.20.1560.10">
    <property type="entry name" value="ABC transporter type 1, transmembrane domain"/>
    <property type="match status" value="2"/>
</dbReference>
<sequence>MPRHRGQVNFPLDSSTSSTLVSAPTSPIQSNLPSVEPVPFPSTSIGEDEERLDPPLSRFPALGLILSFTTKFDYFLLLIPGVISSIISGLLPSYMTILLGEAFEAFTLYTLSSGELDSSSAKHTLRSSIGSVSLRLLLIGVGSCLLSLLNHALWSIYAARVCEQLQTALYNSLSSRPLSWFDNGMRTSQHRLLHSPPPNDALSSRVGLVLQYSVTFLVNVILAFTKSYKLSLVILSTIPLIAIITAVISSRVAPFVALQNTLEAALSGELTRVLRTITLVKAFNAQPLELLNLNRLARRLSQNYDHIVLLFALRLGTTHSLALLMFVQGFGFGSHLILTGQVTPGDVNTVFWSSLIASSHMQMAIPLLGQLERTRPAILDLLSSRIFSYTNNPVLPPFRPLRKRIPTNFQGQLEFENVHFAYPNSSETDSHDTTTSQIVAPIPILKGVSMFFPAGDLTFVLGESGSGKSTVAVLALGLYSPDVGSVTADELGPISGLDPDWVRTECFFLGSFAAQFLLPGTIHENIALGACPRRPASSVSRDEVTSAAKFALLHEFVSGLPNGYDTIVAGHDSRLSGLVAGQDERLGLARAYIRDPTVLILDEPVSALDLVSQSLLAAAIRQWRHSKTTIWITHDLSPIEPDDFVYLLDSGHVIEADYLAGLRDRLASRGTHVNHSLARLIGNTTAALPAQMTNTIGKSQDKEVQTEEEYREIAMALLRVGQLASERRGPGRERRIWADTEKGDKDLENDKRKSWWVRLSCGIAVSIVAGVLTPVFSALLGQLLARLADPPDGYIKRQSILIAVVAVVDGLFSALRIWLMEGVGTVWLEDMRGRGLRRVVLKDLTWFASPRNESSKLVNRFIKDGVEARELVSQILADLLTIVTLLVVAFGWAIVVGWELTLVGLSLAPIFFVVIGGGGKILGRLELENKRWRESVAMEFYLTMNQMKAIRVLSIDSVMKERFHRSVLGSKAAFIRASPFGGIPYGLNTALAYSAEALMFYVGSQWVVEGKYSFEKMTQVFSLIIFSVTFAGQMISYVPSISRSARAFIDLLAILEMSVESKELKGDIQLNRVKGSIQFDHVFFSYPLPDLQAEKEEDQEEKNRKLHKVDLRPGSVPVLRSVSFSIHPGECVGIVGPSGSGKSTIAGLIQRFYEPDEGKIMVDGYPLNELDVHRLREVIGVVGQHPMLSNEGTILENVCYGHSSTGEVAAERAAWAALEDVNLAGLVRARPEGLHSRLGQLSSGESERMAIARMLVSRESRAIVVLDEPTAALDLLNQRIILKTIMRLKAEGKTVVLITHQMSVMRACDRLVVLQAGQVIETGSVDGLMRDRPTGIFATLARGGEWGGG</sequence>
<name>F4RUY2_MELLP</name>
<protein>
    <recommendedName>
        <fullName evidence="13">P-loop containing nucleoside triphosphate hydrolase protein</fullName>
    </recommendedName>
</protein>
<feature type="transmembrane region" description="Helical" evidence="8">
    <location>
        <begin position="74"/>
        <end position="95"/>
    </location>
</feature>
<dbReference type="Gene3D" id="3.40.50.300">
    <property type="entry name" value="P-loop containing nucleotide triphosphate hydrolases"/>
    <property type="match status" value="2"/>
</dbReference>
<feature type="domain" description="ABC transmembrane type-1" evidence="10">
    <location>
        <begin position="762"/>
        <end position="1043"/>
    </location>
</feature>
<dbReference type="CDD" id="cd18578">
    <property type="entry name" value="ABC_6TM_Pgp_ABCB1_D2_like"/>
    <property type="match status" value="1"/>
</dbReference>
<evidence type="ECO:0000256" key="4">
    <source>
        <dbReference type="ARBA" id="ARBA00022840"/>
    </source>
</evidence>
<feature type="transmembrane region" description="Helical" evidence="8">
    <location>
        <begin position="307"/>
        <end position="330"/>
    </location>
</feature>
<dbReference type="HOGENOM" id="CLU_000604_17_2_1"/>
<keyword evidence="12" id="KW-1185">Reference proteome</keyword>
<dbReference type="InParanoid" id="F4RUY2"/>
<dbReference type="InterPro" id="IPR003593">
    <property type="entry name" value="AAA+_ATPase"/>
</dbReference>
<dbReference type="InterPro" id="IPR039421">
    <property type="entry name" value="Type_1_exporter"/>
</dbReference>
<evidence type="ECO:0008006" key="13">
    <source>
        <dbReference type="Google" id="ProtNLM"/>
    </source>
</evidence>
<dbReference type="PROSITE" id="PS50929">
    <property type="entry name" value="ABC_TM1F"/>
    <property type="match status" value="2"/>
</dbReference>